<feature type="compositionally biased region" description="Basic and acidic residues" evidence="1">
    <location>
        <begin position="61"/>
        <end position="71"/>
    </location>
</feature>
<dbReference type="EMBL" id="LHXR01000094">
    <property type="protein sequence ID" value="KXA96259.1"/>
    <property type="molecule type" value="Genomic_DNA"/>
</dbReference>
<dbReference type="Proteomes" id="UP000070463">
    <property type="component" value="Unassembled WGS sequence"/>
</dbReference>
<evidence type="ECO:0000256" key="1">
    <source>
        <dbReference type="SAM" id="MobiDB-lite"/>
    </source>
</evidence>
<sequence length="159" mass="18035">MEIEETSLPSETRTFNSAGPFGTTFLRLELRTSKLTNGGRLSFSPVSNLYSRFELVRYREKRQRSAGEKRSVQQAGKELVEKKTEQLEKCPSPTVDNITKVIEQILKNEGYSILKLGSPSENSEEHGETDRDRTTNERLEKPHIGVLDERNSSVDCLDS</sequence>
<feature type="region of interest" description="Disordered" evidence="1">
    <location>
        <begin position="61"/>
        <end position="86"/>
    </location>
</feature>
<feature type="compositionally biased region" description="Basic and acidic residues" evidence="1">
    <location>
        <begin position="123"/>
        <end position="152"/>
    </location>
</feature>
<keyword evidence="3" id="KW-1185">Reference proteome</keyword>
<dbReference type="AlphaFoldDB" id="A0A133UQ07"/>
<evidence type="ECO:0000313" key="3">
    <source>
        <dbReference type="Proteomes" id="UP000070463"/>
    </source>
</evidence>
<proteinExistence type="predicted"/>
<reference evidence="2 3" key="1">
    <citation type="journal article" date="2016" name="Sci. Rep.">
        <title>Metabolic traits of an uncultured archaeal lineage -MSBL1- from brine pools of the Red Sea.</title>
        <authorList>
            <person name="Mwirichia R."/>
            <person name="Alam I."/>
            <person name="Rashid M."/>
            <person name="Vinu M."/>
            <person name="Ba-Alawi W."/>
            <person name="Anthony Kamau A."/>
            <person name="Kamanda Ngugi D."/>
            <person name="Goker M."/>
            <person name="Klenk H.P."/>
            <person name="Bajic V."/>
            <person name="Stingl U."/>
        </authorList>
    </citation>
    <scope>NUCLEOTIDE SEQUENCE [LARGE SCALE GENOMIC DNA]</scope>
    <source>
        <strain evidence="2">SCGC-AAA259I09</strain>
    </source>
</reference>
<organism evidence="2 3">
    <name type="scientific">candidate division MSBL1 archaeon SCGC-AAA259I09</name>
    <dbReference type="NCBI Taxonomy" id="1698267"/>
    <lineage>
        <taxon>Archaea</taxon>
        <taxon>Methanobacteriati</taxon>
        <taxon>Methanobacteriota</taxon>
        <taxon>candidate division MSBL1</taxon>
    </lineage>
</organism>
<name>A0A133UQ07_9EURY</name>
<accession>A0A133UQ07</accession>
<protein>
    <submittedName>
        <fullName evidence="2">Uncharacterized protein</fullName>
    </submittedName>
</protein>
<gene>
    <name evidence="2" type="ORF">AKJ37_05655</name>
</gene>
<feature type="region of interest" description="Disordered" evidence="1">
    <location>
        <begin position="113"/>
        <end position="159"/>
    </location>
</feature>
<comment type="caution">
    <text evidence="2">The sequence shown here is derived from an EMBL/GenBank/DDBJ whole genome shotgun (WGS) entry which is preliminary data.</text>
</comment>
<evidence type="ECO:0000313" key="2">
    <source>
        <dbReference type="EMBL" id="KXA96259.1"/>
    </source>
</evidence>